<feature type="region of interest" description="Disordered" evidence="1">
    <location>
        <begin position="603"/>
        <end position="625"/>
    </location>
</feature>
<evidence type="ECO:0000313" key="2">
    <source>
        <dbReference type="EMBL" id="GBG80570.1"/>
    </source>
</evidence>
<evidence type="ECO:0000313" key="3">
    <source>
        <dbReference type="Proteomes" id="UP000265515"/>
    </source>
</evidence>
<keyword evidence="3" id="KW-1185">Reference proteome</keyword>
<dbReference type="Proteomes" id="UP000265515">
    <property type="component" value="Unassembled WGS sequence"/>
</dbReference>
<gene>
    <name evidence="2" type="ORF">CBR_g31030</name>
</gene>
<reference evidence="2 3" key="1">
    <citation type="journal article" date="2018" name="Cell">
        <title>The Chara Genome: Secondary Complexity and Implications for Plant Terrestrialization.</title>
        <authorList>
            <person name="Nishiyama T."/>
            <person name="Sakayama H."/>
            <person name="Vries J.D."/>
            <person name="Buschmann H."/>
            <person name="Saint-Marcoux D."/>
            <person name="Ullrich K.K."/>
            <person name="Haas F.B."/>
            <person name="Vanderstraeten L."/>
            <person name="Becker D."/>
            <person name="Lang D."/>
            <person name="Vosolsobe S."/>
            <person name="Rombauts S."/>
            <person name="Wilhelmsson P.K.I."/>
            <person name="Janitza P."/>
            <person name="Kern R."/>
            <person name="Heyl A."/>
            <person name="Rumpler F."/>
            <person name="Villalobos L.I.A.C."/>
            <person name="Clay J.M."/>
            <person name="Skokan R."/>
            <person name="Toyoda A."/>
            <person name="Suzuki Y."/>
            <person name="Kagoshima H."/>
            <person name="Schijlen E."/>
            <person name="Tajeshwar N."/>
            <person name="Catarino B."/>
            <person name="Hetherington A.J."/>
            <person name="Saltykova A."/>
            <person name="Bonnot C."/>
            <person name="Breuninger H."/>
            <person name="Symeonidi A."/>
            <person name="Radhakrishnan G.V."/>
            <person name="Van Nieuwerburgh F."/>
            <person name="Deforce D."/>
            <person name="Chang C."/>
            <person name="Karol K.G."/>
            <person name="Hedrich R."/>
            <person name="Ulvskov P."/>
            <person name="Glockner G."/>
            <person name="Delwiche C.F."/>
            <person name="Petrasek J."/>
            <person name="Van de Peer Y."/>
            <person name="Friml J."/>
            <person name="Beilby M."/>
            <person name="Dolan L."/>
            <person name="Kohara Y."/>
            <person name="Sugano S."/>
            <person name="Fujiyama A."/>
            <person name="Delaux P.-M."/>
            <person name="Quint M."/>
            <person name="TheiBen G."/>
            <person name="Hagemann M."/>
            <person name="Harholt J."/>
            <person name="Dunand C."/>
            <person name="Zachgo S."/>
            <person name="Langdale J."/>
            <person name="Maumus F."/>
            <person name="Straeten D.V.D."/>
            <person name="Gould S.B."/>
            <person name="Rensing S.A."/>
        </authorList>
    </citation>
    <scope>NUCLEOTIDE SEQUENCE [LARGE SCALE GENOMIC DNA]</scope>
    <source>
        <strain evidence="2 3">S276</strain>
    </source>
</reference>
<dbReference type="EMBL" id="BFEA01000350">
    <property type="protein sequence ID" value="GBG80570.1"/>
    <property type="molecule type" value="Genomic_DNA"/>
</dbReference>
<feature type="region of interest" description="Disordered" evidence="1">
    <location>
        <begin position="463"/>
        <end position="483"/>
    </location>
</feature>
<feature type="region of interest" description="Disordered" evidence="1">
    <location>
        <begin position="324"/>
        <end position="345"/>
    </location>
</feature>
<feature type="region of interest" description="Disordered" evidence="1">
    <location>
        <begin position="429"/>
        <end position="448"/>
    </location>
</feature>
<feature type="compositionally biased region" description="Basic and acidic residues" evidence="1">
    <location>
        <begin position="463"/>
        <end position="482"/>
    </location>
</feature>
<organism evidence="2 3">
    <name type="scientific">Chara braunii</name>
    <name type="common">Braun's stonewort</name>
    <dbReference type="NCBI Taxonomy" id="69332"/>
    <lineage>
        <taxon>Eukaryota</taxon>
        <taxon>Viridiplantae</taxon>
        <taxon>Streptophyta</taxon>
        <taxon>Charophyceae</taxon>
        <taxon>Charales</taxon>
        <taxon>Characeae</taxon>
        <taxon>Chara</taxon>
    </lineage>
</organism>
<feature type="compositionally biased region" description="Basic and acidic residues" evidence="1">
    <location>
        <begin position="429"/>
        <end position="447"/>
    </location>
</feature>
<protein>
    <submittedName>
        <fullName evidence="2">Uncharacterized protein</fullName>
    </submittedName>
</protein>
<proteinExistence type="predicted"/>
<feature type="region of interest" description="Disordered" evidence="1">
    <location>
        <begin position="243"/>
        <end position="291"/>
    </location>
</feature>
<sequence>MAEPLTLENYKAQFDEEDPFDAEDMEELSDSENIGFESMSLPWVVGQVSDEGEGAPRRYSTSPAGLKRVFERETVGDQLSDDGEEERDYDYELCGNLPRDHDTWENDRLFFFGKHHWFTSEDVWGHNVVWHPRIFQSAVKTGKWVMAMKEAGGKWSGMNRLAAGSFKKKARDVVVEHSSVMNPERSFSDVTAYASQKLHELYIDKCWSFECLSTHSKRHRLVALTGACRNLRRTVSIREAVQEETKETMEVTEETAHDLPERGRAKYRQEKRRPAERGHAGRGRAERGRLERIGREGVERKGSRVVLEGHDAGVLETGGGEYERRASEGVSVDVDSKSTTAPGEEELYPGAHAVQREEETQHWQSHKREEETQHWSAHEVLKGLDAGVLVTGTSEEVLHSRSAVATTREGFVKGGQWTLMEARLLGDEEGKEEPVGEARVHGDEKGGEPLVEGGVVAVGILMDPERKDDDSLPTRCGEEQGDRASVLSTGRKMILHEAIELGDDSAATELVSDSGVVEVQNVESSVEGGEVSVSIQMDPERKDHNSPSTYCGKEQGDRASVLSTVREMVLHEAIELRNDSAATELVSDTAVAEVQNVKSSVDVGTMARQEGDFPQRAPEHDKICE</sequence>
<dbReference type="Gramene" id="GBG80570">
    <property type="protein sequence ID" value="GBG80570"/>
    <property type="gene ID" value="CBR_g31030"/>
</dbReference>
<evidence type="ECO:0000256" key="1">
    <source>
        <dbReference type="SAM" id="MobiDB-lite"/>
    </source>
</evidence>
<feature type="compositionally biased region" description="Basic and acidic residues" evidence="1">
    <location>
        <begin position="609"/>
        <end position="625"/>
    </location>
</feature>
<comment type="caution">
    <text evidence="2">The sequence shown here is derived from an EMBL/GenBank/DDBJ whole genome shotgun (WGS) entry which is preliminary data.</text>
</comment>
<name>A0A388LE37_CHABU</name>
<dbReference type="AlphaFoldDB" id="A0A388LE37"/>
<accession>A0A388LE37</accession>